<comment type="subcellular location">
    <subcellularLocation>
        <location evidence="1">Cell membrane</location>
        <topology evidence="1">Multi-pass membrane protein</topology>
    </subcellularLocation>
</comment>
<feature type="transmembrane region" description="Helical" evidence="6">
    <location>
        <begin position="186"/>
        <end position="208"/>
    </location>
</feature>
<keyword evidence="2" id="KW-1003">Cell membrane</keyword>
<sequence>MSGTIDVFLRMVVIGVAVAAPVGAMAVLSIQRTLDRGWRAGLATGAGIATADAMFAALAAFGVSAVSEWLINSQAPLRVAGGLGLLWLGWRALTNRVQAIAPAADQVRTAHARLFGSAVGLTLTNPMTIMAFAAIFAGAGLVAQPGVAGALAATLGVAVGSLLWWLILVTGVWSVRHAMSPGVMVVVNRVSGVALIAFGVFAIITGFAGSS</sequence>
<dbReference type="GO" id="GO:0005886">
    <property type="term" value="C:plasma membrane"/>
    <property type="evidence" value="ECO:0007669"/>
    <property type="project" value="UniProtKB-SubCell"/>
</dbReference>
<evidence type="ECO:0000256" key="2">
    <source>
        <dbReference type="ARBA" id="ARBA00022475"/>
    </source>
</evidence>
<keyword evidence="5 6" id="KW-0472">Membrane</keyword>
<dbReference type="InterPro" id="IPR001123">
    <property type="entry name" value="LeuE-type"/>
</dbReference>
<dbReference type="AlphaFoldDB" id="A0A6J7J5S2"/>
<organism evidence="7">
    <name type="scientific">freshwater metagenome</name>
    <dbReference type="NCBI Taxonomy" id="449393"/>
    <lineage>
        <taxon>unclassified sequences</taxon>
        <taxon>metagenomes</taxon>
        <taxon>ecological metagenomes</taxon>
    </lineage>
</organism>
<feature type="transmembrane region" description="Helical" evidence="6">
    <location>
        <begin position="114"/>
        <end position="141"/>
    </location>
</feature>
<evidence type="ECO:0000256" key="5">
    <source>
        <dbReference type="ARBA" id="ARBA00023136"/>
    </source>
</evidence>
<evidence type="ECO:0000256" key="4">
    <source>
        <dbReference type="ARBA" id="ARBA00022989"/>
    </source>
</evidence>
<evidence type="ECO:0000256" key="3">
    <source>
        <dbReference type="ARBA" id="ARBA00022692"/>
    </source>
</evidence>
<dbReference type="Pfam" id="PF01810">
    <property type="entry name" value="LysE"/>
    <property type="match status" value="1"/>
</dbReference>
<proteinExistence type="predicted"/>
<accession>A0A6J7J5S2</accession>
<keyword evidence="3 6" id="KW-0812">Transmembrane</keyword>
<feature type="transmembrane region" description="Helical" evidence="6">
    <location>
        <begin position="147"/>
        <end position="174"/>
    </location>
</feature>
<gene>
    <name evidence="7" type="ORF">UFOPK3720_01148</name>
</gene>
<protein>
    <submittedName>
        <fullName evidence="7">Unannotated protein</fullName>
    </submittedName>
</protein>
<feature type="transmembrane region" description="Helical" evidence="6">
    <location>
        <begin position="42"/>
        <end position="63"/>
    </location>
</feature>
<evidence type="ECO:0000313" key="7">
    <source>
        <dbReference type="EMBL" id="CAB4938693.1"/>
    </source>
</evidence>
<dbReference type="PANTHER" id="PTHR30086">
    <property type="entry name" value="ARGININE EXPORTER PROTEIN ARGO"/>
    <property type="match status" value="1"/>
</dbReference>
<feature type="transmembrane region" description="Helical" evidence="6">
    <location>
        <begin position="12"/>
        <end position="30"/>
    </location>
</feature>
<reference evidence="7" key="1">
    <citation type="submission" date="2020-05" db="EMBL/GenBank/DDBJ databases">
        <authorList>
            <person name="Chiriac C."/>
            <person name="Salcher M."/>
            <person name="Ghai R."/>
            <person name="Kavagutti S V."/>
        </authorList>
    </citation>
    <scope>NUCLEOTIDE SEQUENCE</scope>
</reference>
<evidence type="ECO:0000256" key="6">
    <source>
        <dbReference type="SAM" id="Phobius"/>
    </source>
</evidence>
<name>A0A6J7J5S2_9ZZZZ</name>
<evidence type="ECO:0000256" key="1">
    <source>
        <dbReference type="ARBA" id="ARBA00004651"/>
    </source>
</evidence>
<dbReference type="PANTHER" id="PTHR30086:SF20">
    <property type="entry name" value="ARGININE EXPORTER PROTEIN ARGO-RELATED"/>
    <property type="match status" value="1"/>
</dbReference>
<keyword evidence="4 6" id="KW-1133">Transmembrane helix</keyword>
<dbReference type="GO" id="GO:0015171">
    <property type="term" value="F:amino acid transmembrane transporter activity"/>
    <property type="evidence" value="ECO:0007669"/>
    <property type="project" value="TreeGrafter"/>
</dbReference>
<dbReference type="EMBL" id="CAFBNB010000224">
    <property type="protein sequence ID" value="CAB4938693.1"/>
    <property type="molecule type" value="Genomic_DNA"/>
</dbReference>